<dbReference type="Gene3D" id="1.10.10.10">
    <property type="entry name" value="Winged helix-like DNA-binding domain superfamily/Winged helix DNA-binding domain"/>
    <property type="match status" value="1"/>
</dbReference>
<organism evidence="6 7">
    <name type="scientific">Termitidicoccus mucosus</name>
    <dbReference type="NCBI Taxonomy" id="1184151"/>
    <lineage>
        <taxon>Bacteria</taxon>
        <taxon>Pseudomonadati</taxon>
        <taxon>Verrucomicrobiota</taxon>
        <taxon>Opitutia</taxon>
        <taxon>Opitutales</taxon>
        <taxon>Opitutaceae</taxon>
        <taxon>Termitidicoccus</taxon>
    </lineage>
</organism>
<comment type="caution">
    <text evidence="6">The sequence shown here is derived from an EMBL/GenBank/DDBJ whole genome shotgun (WGS) entry which is preliminary data.</text>
</comment>
<dbReference type="STRING" id="1184151.AW736_16550"/>
<accession>A0A178IEN7</accession>
<dbReference type="PROSITE" id="PS50995">
    <property type="entry name" value="HTH_MARR_2"/>
    <property type="match status" value="1"/>
</dbReference>
<evidence type="ECO:0000259" key="5">
    <source>
        <dbReference type="PROSITE" id="PS50995"/>
    </source>
</evidence>
<dbReference type="SUPFAM" id="SSF46785">
    <property type="entry name" value="Winged helix' DNA-binding domain"/>
    <property type="match status" value="1"/>
</dbReference>
<keyword evidence="2" id="KW-0238">DNA-binding</keyword>
<dbReference type="Proteomes" id="UP000078486">
    <property type="component" value="Unassembled WGS sequence"/>
</dbReference>
<evidence type="ECO:0000256" key="2">
    <source>
        <dbReference type="ARBA" id="ARBA00023125"/>
    </source>
</evidence>
<dbReference type="PANTHER" id="PTHR42756:SF1">
    <property type="entry name" value="TRANSCRIPTIONAL REPRESSOR OF EMRAB OPERON"/>
    <property type="match status" value="1"/>
</dbReference>
<gene>
    <name evidence="6" type="ORF">AW736_16550</name>
</gene>
<dbReference type="AlphaFoldDB" id="A0A178IEN7"/>
<dbReference type="PANTHER" id="PTHR42756">
    <property type="entry name" value="TRANSCRIPTIONAL REGULATOR, MARR"/>
    <property type="match status" value="1"/>
</dbReference>
<feature type="domain" description="HTH marR-type" evidence="5">
    <location>
        <begin position="63"/>
        <end position="197"/>
    </location>
</feature>
<evidence type="ECO:0000256" key="3">
    <source>
        <dbReference type="ARBA" id="ARBA00023163"/>
    </source>
</evidence>
<keyword evidence="3" id="KW-0804">Transcription</keyword>
<protein>
    <recommendedName>
        <fullName evidence="5">HTH marR-type domain-containing protein</fullName>
    </recommendedName>
</protein>
<feature type="region of interest" description="Disordered" evidence="4">
    <location>
        <begin position="1"/>
        <end position="37"/>
    </location>
</feature>
<evidence type="ECO:0000256" key="1">
    <source>
        <dbReference type="ARBA" id="ARBA00023015"/>
    </source>
</evidence>
<evidence type="ECO:0000313" key="6">
    <source>
        <dbReference type="EMBL" id="OAM88450.1"/>
    </source>
</evidence>
<evidence type="ECO:0000256" key="4">
    <source>
        <dbReference type="SAM" id="MobiDB-lite"/>
    </source>
</evidence>
<name>A0A178IEN7_9BACT</name>
<keyword evidence="7" id="KW-1185">Reference proteome</keyword>
<dbReference type="SMART" id="SM00347">
    <property type="entry name" value="HTH_MARR"/>
    <property type="match status" value="1"/>
</dbReference>
<dbReference type="InterPro" id="IPR036388">
    <property type="entry name" value="WH-like_DNA-bd_sf"/>
</dbReference>
<sequence length="203" mass="22158">MKKNHHFISSRLDGTQDPRGTPPRARPDRKTAEAAFKQPASSTLVPFQAMARIARECGLPDDSSITLLTLMTASRVVNARLGVMFKALDTSEVKISTLITLLALDPAPAIQTDLAGCAQVSRTTMTDTIDAMAADGLVTRHSAPGDRRAQNIRLTPDGRVFARHIVQPLLMILHECAATLTPQERCRLARTCTRICEYFSTSS</sequence>
<keyword evidence="1" id="KW-0805">Transcription regulation</keyword>
<evidence type="ECO:0000313" key="7">
    <source>
        <dbReference type="Proteomes" id="UP000078486"/>
    </source>
</evidence>
<dbReference type="Pfam" id="PF12802">
    <property type="entry name" value="MarR_2"/>
    <property type="match status" value="1"/>
</dbReference>
<dbReference type="RefSeq" id="WP_068771403.1">
    <property type="nucleotide sequence ID" value="NZ_CP109796.1"/>
</dbReference>
<dbReference type="InterPro" id="IPR000835">
    <property type="entry name" value="HTH_MarR-typ"/>
</dbReference>
<dbReference type="InterPro" id="IPR036390">
    <property type="entry name" value="WH_DNA-bd_sf"/>
</dbReference>
<proteinExistence type="predicted"/>
<dbReference type="OrthoDB" id="391755at2"/>
<dbReference type="GO" id="GO:0003700">
    <property type="term" value="F:DNA-binding transcription factor activity"/>
    <property type="evidence" value="ECO:0007669"/>
    <property type="project" value="InterPro"/>
</dbReference>
<reference evidence="6 7" key="1">
    <citation type="submission" date="2016-01" db="EMBL/GenBank/DDBJ databases">
        <title>High potential of lignocellulose degradation of a new Verrucomicrobia species.</title>
        <authorList>
            <person name="Wang Y."/>
            <person name="Shi Y."/>
            <person name="Qiu Z."/>
            <person name="Liu S."/>
            <person name="Yang H."/>
        </authorList>
    </citation>
    <scope>NUCLEOTIDE SEQUENCE [LARGE SCALE GENOMIC DNA]</scope>
    <source>
        <strain evidence="6 7">TSB47</strain>
    </source>
</reference>
<dbReference type="GO" id="GO:0003677">
    <property type="term" value="F:DNA binding"/>
    <property type="evidence" value="ECO:0007669"/>
    <property type="project" value="UniProtKB-KW"/>
</dbReference>
<dbReference type="EMBL" id="LRRQ01000127">
    <property type="protein sequence ID" value="OAM88450.1"/>
    <property type="molecule type" value="Genomic_DNA"/>
</dbReference>
<dbReference type="PRINTS" id="PR00598">
    <property type="entry name" value="HTHMARR"/>
</dbReference>